<keyword evidence="4 6" id="KW-0067">ATP-binding</keyword>
<proteinExistence type="inferred from homology"/>
<comment type="similarity">
    <text evidence="1">Belongs to the ABC transporter superfamily.</text>
</comment>
<name>X5MB41_9HYPH</name>
<dbReference type="STRING" id="1458461.BN1012_Phect3036"/>
<dbReference type="InterPro" id="IPR051921">
    <property type="entry name" value="ABC_osmolyte_uptake_ATP-bind"/>
</dbReference>
<dbReference type="Gene3D" id="3.40.50.300">
    <property type="entry name" value="P-loop containing nucleotide triphosphate hydrolases"/>
    <property type="match status" value="1"/>
</dbReference>
<dbReference type="GO" id="GO:0016887">
    <property type="term" value="F:ATP hydrolysis activity"/>
    <property type="evidence" value="ECO:0007669"/>
    <property type="project" value="InterPro"/>
</dbReference>
<dbReference type="GO" id="GO:0015697">
    <property type="term" value="P:quaternary ammonium group transport"/>
    <property type="evidence" value="ECO:0007669"/>
    <property type="project" value="UniProtKB-ARBA"/>
</dbReference>
<dbReference type="SUPFAM" id="SSF52540">
    <property type="entry name" value="P-loop containing nucleoside triphosphate hydrolases"/>
    <property type="match status" value="1"/>
</dbReference>
<dbReference type="InterPro" id="IPR027417">
    <property type="entry name" value="P-loop_NTPase"/>
</dbReference>
<dbReference type="PROSITE" id="PS50893">
    <property type="entry name" value="ABC_TRANSPORTER_2"/>
    <property type="match status" value="1"/>
</dbReference>
<dbReference type="RefSeq" id="WP_052534741.1">
    <property type="nucleotide sequence ID" value="NZ_HG966617.1"/>
</dbReference>
<dbReference type="PANTHER" id="PTHR43869:SF1">
    <property type="entry name" value="GLYCINE BETAINE_PROLINE BETAINE TRANSPORT SYSTEM ATP-BINDING PROTEIN PROV"/>
    <property type="match status" value="1"/>
</dbReference>
<evidence type="ECO:0000313" key="6">
    <source>
        <dbReference type="EMBL" id="CDO61248.1"/>
    </source>
</evidence>
<dbReference type="FunFam" id="3.40.50.300:FF:000425">
    <property type="entry name" value="Probable ABC transporter, ATP-binding subunit"/>
    <property type="match status" value="1"/>
</dbReference>
<dbReference type="GO" id="GO:0005524">
    <property type="term" value="F:ATP binding"/>
    <property type="evidence" value="ECO:0007669"/>
    <property type="project" value="UniProtKB-KW"/>
</dbReference>
<dbReference type="Pfam" id="PF00005">
    <property type="entry name" value="ABC_tran"/>
    <property type="match status" value="1"/>
</dbReference>
<keyword evidence="2" id="KW-0813">Transport</keyword>
<protein>
    <submittedName>
        <fullName evidence="6">Glycine betaine/L-proline transport ATP-binding protein</fullName>
    </submittedName>
</protein>
<dbReference type="InterPro" id="IPR003593">
    <property type="entry name" value="AAA+_ATPase"/>
</dbReference>
<accession>X5MB41</accession>
<feature type="domain" description="ABC transporter" evidence="5">
    <location>
        <begin position="18"/>
        <end position="265"/>
    </location>
</feature>
<dbReference type="InterPro" id="IPR017871">
    <property type="entry name" value="ABC_transporter-like_CS"/>
</dbReference>
<evidence type="ECO:0000259" key="5">
    <source>
        <dbReference type="PROSITE" id="PS50893"/>
    </source>
</evidence>
<evidence type="ECO:0000256" key="4">
    <source>
        <dbReference type="ARBA" id="ARBA00022840"/>
    </source>
</evidence>
<dbReference type="PANTHER" id="PTHR43869">
    <property type="entry name" value="GLYCINE BETAINE/PROLINE BETAINE TRANSPORT SYSTEM ATP-BINDING PROTEIN PROV"/>
    <property type="match status" value="1"/>
</dbReference>
<sequence>MISIDQASLLFGSNPGAVRQAVVAARQSAGRDRIRDQLGVTLALDDVSLDIKDGELFVVMGLSGSGKSTLVRLINGLLLPHAGSVTVDGVTVSALSKPDLIAFRRERIAMVFQSFALFPHRTVGENAAFGLTVAGMNKADREARASKWLERVGLGSHAGSYPHQLSGGMRQRVGLARALCVESPIMLLDEPFSALDPITRVDLQDLLLELQSELARTIVFVTHDFSEAARLADRMAVLENGRVAQIGTPAAIRSAPATSHVARFIEAATQTVPSSV</sequence>
<dbReference type="InterPro" id="IPR003439">
    <property type="entry name" value="ABC_transporter-like_ATP-bd"/>
</dbReference>
<dbReference type="AlphaFoldDB" id="X5MB41"/>
<keyword evidence="3" id="KW-0547">Nucleotide-binding</keyword>
<evidence type="ECO:0000256" key="1">
    <source>
        <dbReference type="ARBA" id="ARBA00005417"/>
    </source>
</evidence>
<organism evidence="6 7">
    <name type="scientific">Candidatus Phaeomarinibacter ectocarpi</name>
    <dbReference type="NCBI Taxonomy" id="1458461"/>
    <lineage>
        <taxon>Bacteria</taxon>
        <taxon>Pseudomonadati</taxon>
        <taxon>Pseudomonadota</taxon>
        <taxon>Alphaproteobacteria</taxon>
        <taxon>Hyphomicrobiales</taxon>
        <taxon>Parvibaculaceae</taxon>
        <taxon>Candidatus Phaeomarinibacter</taxon>
    </lineage>
</organism>
<dbReference type="OrthoDB" id="9802264at2"/>
<dbReference type="PROSITE" id="PS00211">
    <property type="entry name" value="ABC_TRANSPORTER_1"/>
    <property type="match status" value="1"/>
</dbReference>
<dbReference type="Proteomes" id="UP000032160">
    <property type="component" value="Chromosome I"/>
</dbReference>
<dbReference type="HOGENOM" id="CLU_000604_1_22_5"/>
<evidence type="ECO:0000256" key="2">
    <source>
        <dbReference type="ARBA" id="ARBA00022448"/>
    </source>
</evidence>
<evidence type="ECO:0000313" key="7">
    <source>
        <dbReference type="Proteomes" id="UP000032160"/>
    </source>
</evidence>
<dbReference type="PATRIC" id="fig|1458461.3.peg.3042"/>
<dbReference type="KEGG" id="pect:BN1012_Phect3036"/>
<dbReference type="EMBL" id="HG966617">
    <property type="protein sequence ID" value="CDO61248.1"/>
    <property type="molecule type" value="Genomic_DNA"/>
</dbReference>
<gene>
    <name evidence="6" type="ORF">BN1012_Phect3036</name>
</gene>
<reference evidence="6 7" key="1">
    <citation type="journal article" date="2014" name="Front. Genet.">
        <title>Genome and metabolic network of "Candidatus Phaeomarinobacter ectocarpi" Ec32, a new candidate genus of Alphaproteobacteria frequently associated with brown algae.</title>
        <authorList>
            <person name="Dittami S.M."/>
            <person name="Barbeyron T."/>
            <person name="Boyen C."/>
            <person name="Cambefort J."/>
            <person name="Collet G."/>
            <person name="Delage L."/>
            <person name="Gobet A."/>
            <person name="Groisillier A."/>
            <person name="Leblanc C."/>
            <person name="Michel G."/>
            <person name="Scornet D."/>
            <person name="Siegel A."/>
            <person name="Tapia J.E."/>
            <person name="Tonon T."/>
        </authorList>
    </citation>
    <scope>NUCLEOTIDE SEQUENCE [LARGE SCALE GENOMIC DNA]</scope>
    <source>
        <strain evidence="6 7">Ec32</strain>
    </source>
</reference>
<keyword evidence="7" id="KW-1185">Reference proteome</keyword>
<evidence type="ECO:0000256" key="3">
    <source>
        <dbReference type="ARBA" id="ARBA00022741"/>
    </source>
</evidence>
<dbReference type="SMART" id="SM00382">
    <property type="entry name" value="AAA"/>
    <property type="match status" value="1"/>
</dbReference>